<proteinExistence type="predicted"/>
<dbReference type="EMBL" id="CAXIEN010000009">
    <property type="protein sequence ID" value="CAL1263670.1"/>
    <property type="molecule type" value="Genomic_DNA"/>
</dbReference>
<keyword evidence="7" id="KW-1185">Reference proteome</keyword>
<accession>A0AAV1Z086</accession>
<dbReference type="Proteomes" id="UP001497382">
    <property type="component" value="Unassembled WGS sequence"/>
</dbReference>
<dbReference type="PROSITE" id="PS50089">
    <property type="entry name" value="ZF_RING_2"/>
    <property type="match status" value="1"/>
</dbReference>
<keyword evidence="1" id="KW-0479">Metal-binding</keyword>
<evidence type="ECO:0000259" key="5">
    <source>
        <dbReference type="PROSITE" id="PS50089"/>
    </source>
</evidence>
<evidence type="ECO:0000313" key="6">
    <source>
        <dbReference type="EMBL" id="CAL1263670.1"/>
    </source>
</evidence>
<name>A0AAV1Z086_9ARAC</name>
<dbReference type="Pfam" id="PF00097">
    <property type="entry name" value="zf-C3HC4"/>
    <property type="match status" value="1"/>
</dbReference>
<sequence>MQRPTSTIRRPKPFKSIGCGYCFTDDDVIRETYVFQCGHKYHALCIKRWYERTQMKCPVCHFGKRYFQCSLCGLPIIDGQDYFHRNCECMYHKSCAKRIWQVGMEECSGCHKEVKLDILDCDELENDQD</sequence>
<evidence type="ECO:0000256" key="2">
    <source>
        <dbReference type="ARBA" id="ARBA00022771"/>
    </source>
</evidence>
<organism evidence="6 7">
    <name type="scientific">Larinioides sclopetarius</name>
    <dbReference type="NCBI Taxonomy" id="280406"/>
    <lineage>
        <taxon>Eukaryota</taxon>
        <taxon>Metazoa</taxon>
        <taxon>Ecdysozoa</taxon>
        <taxon>Arthropoda</taxon>
        <taxon>Chelicerata</taxon>
        <taxon>Arachnida</taxon>
        <taxon>Araneae</taxon>
        <taxon>Araneomorphae</taxon>
        <taxon>Entelegynae</taxon>
        <taxon>Araneoidea</taxon>
        <taxon>Araneidae</taxon>
        <taxon>Larinioides</taxon>
    </lineage>
</organism>
<gene>
    <name evidence="6" type="ORF">LARSCL_LOCUS1610</name>
</gene>
<comment type="caution">
    <text evidence="6">The sequence shown here is derived from an EMBL/GenBank/DDBJ whole genome shotgun (WGS) entry which is preliminary data.</text>
</comment>
<feature type="domain" description="RING-type" evidence="5">
    <location>
        <begin position="19"/>
        <end position="61"/>
    </location>
</feature>
<dbReference type="InterPro" id="IPR001841">
    <property type="entry name" value="Znf_RING"/>
</dbReference>
<reference evidence="6 7" key="1">
    <citation type="submission" date="2024-04" db="EMBL/GenBank/DDBJ databases">
        <authorList>
            <person name="Rising A."/>
            <person name="Reimegard J."/>
            <person name="Sonavane S."/>
            <person name="Akerstrom W."/>
            <person name="Nylinder S."/>
            <person name="Hedman E."/>
            <person name="Kallberg Y."/>
        </authorList>
    </citation>
    <scope>NUCLEOTIDE SEQUENCE [LARGE SCALE GENOMIC DNA]</scope>
</reference>
<evidence type="ECO:0000256" key="3">
    <source>
        <dbReference type="ARBA" id="ARBA00022833"/>
    </source>
</evidence>
<dbReference type="CDD" id="cd16448">
    <property type="entry name" value="RING-H2"/>
    <property type="match status" value="1"/>
</dbReference>
<evidence type="ECO:0000256" key="1">
    <source>
        <dbReference type="ARBA" id="ARBA00022723"/>
    </source>
</evidence>
<dbReference type="AlphaFoldDB" id="A0AAV1Z086"/>
<dbReference type="InterPro" id="IPR013083">
    <property type="entry name" value="Znf_RING/FYVE/PHD"/>
</dbReference>
<protein>
    <recommendedName>
        <fullName evidence="5">RING-type domain-containing protein</fullName>
    </recommendedName>
</protein>
<dbReference type="SUPFAM" id="SSF57850">
    <property type="entry name" value="RING/U-box"/>
    <property type="match status" value="1"/>
</dbReference>
<dbReference type="InterPro" id="IPR018957">
    <property type="entry name" value="Znf_C3HC4_RING-type"/>
</dbReference>
<dbReference type="Gene3D" id="3.30.40.10">
    <property type="entry name" value="Zinc/RING finger domain, C3HC4 (zinc finger)"/>
    <property type="match status" value="1"/>
</dbReference>
<evidence type="ECO:0000313" key="7">
    <source>
        <dbReference type="Proteomes" id="UP001497382"/>
    </source>
</evidence>
<keyword evidence="2 4" id="KW-0863">Zinc-finger</keyword>
<dbReference type="GO" id="GO:0008270">
    <property type="term" value="F:zinc ion binding"/>
    <property type="evidence" value="ECO:0007669"/>
    <property type="project" value="UniProtKB-KW"/>
</dbReference>
<evidence type="ECO:0000256" key="4">
    <source>
        <dbReference type="PROSITE-ProRule" id="PRU00175"/>
    </source>
</evidence>
<dbReference type="SMART" id="SM00184">
    <property type="entry name" value="RING"/>
    <property type="match status" value="2"/>
</dbReference>
<keyword evidence="3" id="KW-0862">Zinc</keyword>